<feature type="compositionally biased region" description="Basic and acidic residues" evidence="6">
    <location>
        <begin position="38"/>
        <end position="64"/>
    </location>
</feature>
<protein>
    <recommendedName>
        <fullName evidence="5">Cell division protein SepF</fullName>
    </recommendedName>
</protein>
<feature type="compositionally biased region" description="Acidic residues" evidence="6">
    <location>
        <begin position="24"/>
        <end position="37"/>
    </location>
</feature>
<keyword evidence="5" id="KW-0963">Cytoplasm</keyword>
<proteinExistence type="inferred from homology"/>
<dbReference type="GO" id="GO:0043093">
    <property type="term" value="P:FtsZ-dependent cytokinesis"/>
    <property type="evidence" value="ECO:0007669"/>
    <property type="project" value="UniProtKB-UniRule"/>
</dbReference>
<evidence type="ECO:0000256" key="3">
    <source>
        <dbReference type="ARBA" id="ARBA00023306"/>
    </source>
</evidence>
<keyword evidence="8" id="KW-1185">Reference proteome</keyword>
<dbReference type="HAMAP" id="MF_01197">
    <property type="entry name" value="SepF"/>
    <property type="match status" value="1"/>
</dbReference>
<accession>A0A938YLS4</accession>
<sequence>MGSWKKVGAFLGLVPDDQRRFDGPDDGYADEYSEEYSAEYREDRADRGSRYDAPQHDGQVERPVHQNAAARGADRFGADIETQGALAVQTRPEWRREPEAAPSSARPVTVKLTGFSEARVIGEKYREGQPVILDMTEMDDAGARRLVDFAAGLAFALHGSIDKVTTKVFMLMPPDTDLSDVAAPGAIAATYAAAGR</sequence>
<dbReference type="AlphaFoldDB" id="A0A938YLS4"/>
<feature type="region of interest" description="Disordered" evidence="6">
    <location>
        <begin position="87"/>
        <end position="106"/>
    </location>
</feature>
<dbReference type="EMBL" id="JAERWL010000010">
    <property type="protein sequence ID" value="MBM9477519.1"/>
    <property type="molecule type" value="Genomic_DNA"/>
</dbReference>
<comment type="similarity">
    <text evidence="5">Belongs to the SepF family.</text>
</comment>
<keyword evidence="3 5" id="KW-0131">Cell cycle</keyword>
<keyword evidence="1 5" id="KW-0132">Cell division</keyword>
<dbReference type="Proteomes" id="UP000663801">
    <property type="component" value="Unassembled WGS sequence"/>
</dbReference>
<evidence type="ECO:0000313" key="7">
    <source>
        <dbReference type="EMBL" id="MBM9477519.1"/>
    </source>
</evidence>
<evidence type="ECO:0000256" key="4">
    <source>
        <dbReference type="ARBA" id="ARBA00044936"/>
    </source>
</evidence>
<dbReference type="InterPro" id="IPR023052">
    <property type="entry name" value="Cell_div_SepF"/>
</dbReference>
<dbReference type="Gene3D" id="3.30.110.150">
    <property type="entry name" value="SepF-like protein"/>
    <property type="match status" value="1"/>
</dbReference>
<dbReference type="Pfam" id="PF04472">
    <property type="entry name" value="SepF"/>
    <property type="match status" value="1"/>
</dbReference>
<gene>
    <name evidence="5" type="primary">sepF</name>
    <name evidence="7" type="ORF">JL107_13800</name>
</gene>
<comment type="subunit">
    <text evidence="5">Homodimer. Interacts with FtsZ.</text>
</comment>
<comment type="function">
    <text evidence="4 5">Cell division protein that is part of the divisome complex and is recruited early to the Z-ring. Probably stimulates Z-ring formation, perhaps through the cross-linking of FtsZ protofilaments. Its function overlaps with FtsA.</text>
</comment>
<reference evidence="7" key="1">
    <citation type="submission" date="2021-01" db="EMBL/GenBank/DDBJ databases">
        <title>KCTC 19127 draft genome.</title>
        <authorList>
            <person name="An D."/>
        </authorList>
    </citation>
    <scope>NUCLEOTIDE SEQUENCE</scope>
    <source>
        <strain evidence="7">KCTC 19127</strain>
    </source>
</reference>
<evidence type="ECO:0000256" key="6">
    <source>
        <dbReference type="SAM" id="MobiDB-lite"/>
    </source>
</evidence>
<keyword evidence="2 5" id="KW-0717">Septation</keyword>
<dbReference type="InterPro" id="IPR007561">
    <property type="entry name" value="Cell_div_SepF/SepF-rel"/>
</dbReference>
<evidence type="ECO:0000256" key="5">
    <source>
        <dbReference type="HAMAP-Rule" id="MF_01197"/>
    </source>
</evidence>
<dbReference type="GO" id="GO:0005737">
    <property type="term" value="C:cytoplasm"/>
    <property type="evidence" value="ECO:0007669"/>
    <property type="project" value="UniProtKB-SubCell"/>
</dbReference>
<evidence type="ECO:0000256" key="1">
    <source>
        <dbReference type="ARBA" id="ARBA00022618"/>
    </source>
</evidence>
<organism evidence="7 8">
    <name type="scientific">Nakamurella flavida</name>
    <dbReference type="NCBI Taxonomy" id="363630"/>
    <lineage>
        <taxon>Bacteria</taxon>
        <taxon>Bacillati</taxon>
        <taxon>Actinomycetota</taxon>
        <taxon>Actinomycetes</taxon>
        <taxon>Nakamurellales</taxon>
        <taxon>Nakamurellaceae</taxon>
        <taxon>Nakamurella</taxon>
    </lineage>
</organism>
<dbReference type="PANTHER" id="PTHR35798:SF1">
    <property type="entry name" value="CELL DIVISION PROTEIN SEPF"/>
    <property type="match status" value="1"/>
</dbReference>
<dbReference type="InterPro" id="IPR038594">
    <property type="entry name" value="SepF-like_sf"/>
</dbReference>
<comment type="subcellular location">
    <subcellularLocation>
        <location evidence="5">Cytoplasm</location>
    </subcellularLocation>
    <text evidence="5">Localizes to the division site, in a FtsZ-dependent manner.</text>
</comment>
<feature type="region of interest" description="Disordered" evidence="6">
    <location>
        <begin position="15"/>
        <end position="69"/>
    </location>
</feature>
<dbReference type="PANTHER" id="PTHR35798">
    <property type="entry name" value="CELL DIVISION PROTEIN SEPF"/>
    <property type="match status" value="1"/>
</dbReference>
<dbReference type="RefSeq" id="WP_205257611.1">
    <property type="nucleotide sequence ID" value="NZ_BAAAPV010000003.1"/>
</dbReference>
<dbReference type="GO" id="GO:0000917">
    <property type="term" value="P:division septum assembly"/>
    <property type="evidence" value="ECO:0007669"/>
    <property type="project" value="UniProtKB-KW"/>
</dbReference>
<comment type="caution">
    <text evidence="7">The sequence shown here is derived from an EMBL/GenBank/DDBJ whole genome shotgun (WGS) entry which is preliminary data.</text>
</comment>
<evidence type="ECO:0000256" key="2">
    <source>
        <dbReference type="ARBA" id="ARBA00023210"/>
    </source>
</evidence>
<evidence type="ECO:0000313" key="8">
    <source>
        <dbReference type="Proteomes" id="UP000663801"/>
    </source>
</evidence>
<name>A0A938YLS4_9ACTN</name>